<evidence type="ECO:0000313" key="1">
    <source>
        <dbReference type="EMBL" id="MEQ2200743.1"/>
    </source>
</evidence>
<organism evidence="1 2">
    <name type="scientific">Xenoophorus captivus</name>
    <dbReference type="NCBI Taxonomy" id="1517983"/>
    <lineage>
        <taxon>Eukaryota</taxon>
        <taxon>Metazoa</taxon>
        <taxon>Chordata</taxon>
        <taxon>Craniata</taxon>
        <taxon>Vertebrata</taxon>
        <taxon>Euteleostomi</taxon>
        <taxon>Actinopterygii</taxon>
        <taxon>Neopterygii</taxon>
        <taxon>Teleostei</taxon>
        <taxon>Neoteleostei</taxon>
        <taxon>Acanthomorphata</taxon>
        <taxon>Ovalentaria</taxon>
        <taxon>Atherinomorphae</taxon>
        <taxon>Cyprinodontiformes</taxon>
        <taxon>Goodeidae</taxon>
        <taxon>Xenoophorus</taxon>
    </lineage>
</organism>
<gene>
    <name evidence="1" type="ORF">XENOCAPTIV_002363</name>
</gene>
<dbReference type="EMBL" id="JAHRIN010026445">
    <property type="protein sequence ID" value="MEQ2200743.1"/>
    <property type="molecule type" value="Genomic_DNA"/>
</dbReference>
<keyword evidence="2" id="KW-1185">Reference proteome</keyword>
<name>A0ABV0QZB5_9TELE</name>
<dbReference type="Proteomes" id="UP001434883">
    <property type="component" value="Unassembled WGS sequence"/>
</dbReference>
<evidence type="ECO:0000313" key="2">
    <source>
        <dbReference type="Proteomes" id="UP001434883"/>
    </source>
</evidence>
<proteinExistence type="predicted"/>
<sequence>MDQDQKNEILDQGQNMGKNVDFQTSITFLNVVLSSLSFLTPCLPRSLLPFPVTLPPNFGSKSLGRHRTSVRTPIHRWRNHETVENIPHRGGLRSEVMIQQS</sequence>
<accession>A0ABV0QZB5</accession>
<protein>
    <submittedName>
        <fullName evidence="1">Uncharacterized protein</fullName>
    </submittedName>
</protein>
<reference evidence="1 2" key="1">
    <citation type="submission" date="2021-06" db="EMBL/GenBank/DDBJ databases">
        <authorList>
            <person name="Palmer J.M."/>
        </authorList>
    </citation>
    <scope>NUCLEOTIDE SEQUENCE [LARGE SCALE GENOMIC DNA]</scope>
    <source>
        <strain evidence="1 2">XC_2019</strain>
        <tissue evidence="1">Muscle</tissue>
    </source>
</reference>
<comment type="caution">
    <text evidence="1">The sequence shown here is derived from an EMBL/GenBank/DDBJ whole genome shotgun (WGS) entry which is preliminary data.</text>
</comment>